<keyword evidence="1 3" id="KW-0560">Oxidoreductase</keyword>
<dbReference type="PANTHER" id="PTHR30466">
    <property type="entry name" value="FLAVIN REDUCTASE"/>
    <property type="match status" value="1"/>
</dbReference>
<feature type="domain" description="Flavin reductase like" evidence="2">
    <location>
        <begin position="37"/>
        <end position="184"/>
    </location>
</feature>
<protein>
    <submittedName>
        <fullName evidence="3">Cob(II)yrinic acid a,c-diamide reductase</fullName>
        <ecNumber evidence="3">1.16.8.1</ecNumber>
    </submittedName>
</protein>
<dbReference type="EMBL" id="JAGGJV010000001">
    <property type="protein sequence ID" value="MBP1856964.1"/>
    <property type="molecule type" value="Genomic_DNA"/>
</dbReference>
<evidence type="ECO:0000259" key="2">
    <source>
        <dbReference type="SMART" id="SM00903"/>
    </source>
</evidence>
<gene>
    <name evidence="3" type="ORF">J2Z75_000444</name>
</gene>
<dbReference type="SUPFAM" id="SSF50475">
    <property type="entry name" value="FMN-binding split barrel"/>
    <property type="match status" value="1"/>
</dbReference>
<dbReference type="PANTHER" id="PTHR30466:SF1">
    <property type="entry name" value="FMN REDUCTASE (NADH) RUTF"/>
    <property type="match status" value="1"/>
</dbReference>
<evidence type="ECO:0000313" key="3">
    <source>
        <dbReference type="EMBL" id="MBP1856964.1"/>
    </source>
</evidence>
<dbReference type="Gene3D" id="2.30.110.10">
    <property type="entry name" value="Electron Transport, Fmn-binding Protein, Chain A"/>
    <property type="match status" value="1"/>
</dbReference>
<reference evidence="3 4" key="1">
    <citation type="submission" date="2021-03" db="EMBL/GenBank/DDBJ databases">
        <title>Genomic Encyclopedia of Type Strains, Phase IV (KMG-IV): sequencing the most valuable type-strain genomes for metagenomic binning, comparative biology and taxonomic classification.</title>
        <authorList>
            <person name="Goeker M."/>
        </authorList>
    </citation>
    <scope>NUCLEOTIDE SEQUENCE [LARGE SCALE GENOMIC DNA]</scope>
    <source>
        <strain evidence="3 4">DSM 26427</strain>
    </source>
</reference>
<evidence type="ECO:0000313" key="4">
    <source>
        <dbReference type="Proteomes" id="UP000823786"/>
    </source>
</evidence>
<dbReference type="SMART" id="SM00903">
    <property type="entry name" value="Flavin_Reduct"/>
    <property type="match status" value="1"/>
</dbReference>
<evidence type="ECO:0000256" key="1">
    <source>
        <dbReference type="ARBA" id="ARBA00023002"/>
    </source>
</evidence>
<comment type="caution">
    <text evidence="3">The sequence shown here is derived from an EMBL/GenBank/DDBJ whole genome shotgun (WGS) entry which is preliminary data.</text>
</comment>
<dbReference type="GO" id="GO:0016491">
    <property type="term" value="F:oxidoreductase activity"/>
    <property type="evidence" value="ECO:0007669"/>
    <property type="project" value="UniProtKB-KW"/>
</dbReference>
<dbReference type="RefSeq" id="WP_407692728.1">
    <property type="nucleotide sequence ID" value="NZ_JAGGJV010000001.1"/>
</dbReference>
<dbReference type="Pfam" id="PF01613">
    <property type="entry name" value="Flavin_Reduct"/>
    <property type="match status" value="1"/>
</dbReference>
<dbReference type="Proteomes" id="UP000823786">
    <property type="component" value="Unassembled WGS sequence"/>
</dbReference>
<proteinExistence type="predicted"/>
<dbReference type="InterPro" id="IPR050268">
    <property type="entry name" value="NADH-dep_flavin_reductase"/>
</dbReference>
<dbReference type="EC" id="1.16.8.1" evidence="3"/>
<name>A0ABS4EG90_9HYPH</name>
<sequence>MGFIFRRNVYVLKANTDLETAVLDKTQLDPLTYRDAMSRLAGHVHIVTAAHEGVRRGVTITAACSVSDDPATLLVCLNGTNPRNDIFARSGCFALNLLGADQMDLAHVFSGKNNVDPSARFSHGTWEELKTGSPILREAVAAFDCRLIDIKTVATHIVLFGEVVAVALGEQKPALVYLDRDYRTL</sequence>
<dbReference type="InterPro" id="IPR002563">
    <property type="entry name" value="Flavin_Rdtase-like_dom"/>
</dbReference>
<keyword evidence="4" id="KW-1185">Reference proteome</keyword>
<dbReference type="InterPro" id="IPR012349">
    <property type="entry name" value="Split_barrel_FMN-bd"/>
</dbReference>
<organism evidence="3 4">
    <name type="scientific">Rhizobium herbae</name>
    <dbReference type="NCBI Taxonomy" id="508661"/>
    <lineage>
        <taxon>Bacteria</taxon>
        <taxon>Pseudomonadati</taxon>
        <taxon>Pseudomonadota</taxon>
        <taxon>Alphaproteobacteria</taxon>
        <taxon>Hyphomicrobiales</taxon>
        <taxon>Rhizobiaceae</taxon>
        <taxon>Rhizobium/Agrobacterium group</taxon>
        <taxon>Rhizobium</taxon>
    </lineage>
</organism>
<accession>A0ABS4EG90</accession>